<dbReference type="InterPro" id="IPR000595">
    <property type="entry name" value="cNMP-bd_dom"/>
</dbReference>
<feature type="transmembrane region" description="Helical" evidence="1">
    <location>
        <begin position="139"/>
        <end position="158"/>
    </location>
</feature>
<accession>A0A9P0B376</accession>
<dbReference type="GO" id="GO:0005249">
    <property type="term" value="F:voltage-gated potassium channel activity"/>
    <property type="evidence" value="ECO:0007669"/>
    <property type="project" value="TreeGrafter"/>
</dbReference>
<feature type="transmembrane region" description="Helical" evidence="1">
    <location>
        <begin position="170"/>
        <end position="187"/>
    </location>
</feature>
<dbReference type="SMART" id="SM00100">
    <property type="entry name" value="cNMP"/>
    <property type="match status" value="1"/>
</dbReference>
<keyword evidence="4" id="KW-1185">Reference proteome</keyword>
<feature type="transmembrane region" description="Helical" evidence="1">
    <location>
        <begin position="199"/>
        <end position="217"/>
    </location>
</feature>
<name>A0A9P0B376_BRAAE</name>
<feature type="transmembrane region" description="Helical" evidence="1">
    <location>
        <begin position="72"/>
        <end position="94"/>
    </location>
</feature>
<sequence>MAHNCTLPEDNKEKSGHDNNWRNLILISEAHPRTSEIFQSKMDIDSERQRHLNSKYKFMIHPFSKFRINYDIYFLFASIISSLVCVEVMTIHPYETLTRIYVTAFAILHCSDVILCFFTGRIKENKDDVELNPKKVCMMYLKSTFIIDFIFGFAILFVNWFADQDEGCDVILKVLVFLNVFSIPLKIEKFMLTMEYFSIRIKSFYSCIFGSLYYWWMVHMWTNYDIMVTKYVMHFKYSDEKFRNESLAFKYDFAHMDNFNRALKGHVDYFFLSMTMNIFKYGIWFEKIICVFAILITSFAHLFMVLLILLYFLSKSESRTKFDSLINQVESYAEDKKLPKPIKDRIIQFYKYKFRNRYFNEANIMSMSCDGLVEDMHKHICRKVLKIPLFSTLTQQQIGLILKYFEIELYMPNDIIYNYGSIVEYIFFISSGTVAAYTMSGIEAFHLEDGDFFGWVDVYGGAVRRETTINALEITEIFKIRYQHAFDHFNNFPEILRSMHIESTKRSLIIQDLEKKFKENIMKNRFNSVTEKRNTMVVVD</sequence>
<dbReference type="Proteomes" id="UP001154078">
    <property type="component" value="Chromosome 4"/>
</dbReference>
<gene>
    <name evidence="3" type="ORF">MELIAE_LOCUS6101</name>
</gene>
<protein>
    <recommendedName>
        <fullName evidence="2">Cyclic nucleotide-binding domain-containing protein</fullName>
    </recommendedName>
</protein>
<dbReference type="EMBL" id="OV121135">
    <property type="protein sequence ID" value="CAH0554530.1"/>
    <property type="molecule type" value="Genomic_DNA"/>
</dbReference>
<evidence type="ECO:0000256" key="1">
    <source>
        <dbReference type="SAM" id="Phobius"/>
    </source>
</evidence>
<evidence type="ECO:0000313" key="3">
    <source>
        <dbReference type="EMBL" id="CAH0554530.1"/>
    </source>
</evidence>
<dbReference type="SUPFAM" id="SSF51206">
    <property type="entry name" value="cAMP-binding domain-like"/>
    <property type="match status" value="1"/>
</dbReference>
<dbReference type="GO" id="GO:0035725">
    <property type="term" value="P:sodium ion transmembrane transport"/>
    <property type="evidence" value="ECO:0007669"/>
    <property type="project" value="TreeGrafter"/>
</dbReference>
<feature type="domain" description="Cyclic nucleotide-binding" evidence="2">
    <location>
        <begin position="389"/>
        <end position="504"/>
    </location>
</feature>
<keyword evidence="1" id="KW-0472">Membrane</keyword>
<feature type="transmembrane region" description="Helical" evidence="1">
    <location>
        <begin position="100"/>
        <end position="118"/>
    </location>
</feature>
<dbReference type="GO" id="GO:0098855">
    <property type="term" value="C:HCN channel complex"/>
    <property type="evidence" value="ECO:0007669"/>
    <property type="project" value="TreeGrafter"/>
</dbReference>
<dbReference type="Gene3D" id="1.10.287.630">
    <property type="entry name" value="Helix hairpin bin"/>
    <property type="match status" value="1"/>
</dbReference>
<proteinExistence type="predicted"/>
<dbReference type="PANTHER" id="PTHR45689:SF14">
    <property type="entry name" value="CYCLIC NUCLEOTIDE-GATED CATION CHANNEL SUBUNIT A-LIKE PROTEIN"/>
    <property type="match status" value="1"/>
</dbReference>
<feature type="transmembrane region" description="Helical" evidence="1">
    <location>
        <begin position="284"/>
        <end position="313"/>
    </location>
</feature>
<dbReference type="GO" id="GO:0003254">
    <property type="term" value="P:regulation of membrane depolarization"/>
    <property type="evidence" value="ECO:0007669"/>
    <property type="project" value="TreeGrafter"/>
</dbReference>
<dbReference type="CDD" id="cd00038">
    <property type="entry name" value="CAP_ED"/>
    <property type="match status" value="1"/>
</dbReference>
<dbReference type="AlphaFoldDB" id="A0A9P0B376"/>
<dbReference type="Pfam" id="PF00027">
    <property type="entry name" value="cNMP_binding"/>
    <property type="match status" value="1"/>
</dbReference>
<dbReference type="InterPro" id="IPR051413">
    <property type="entry name" value="K/Na_HCN_channel"/>
</dbReference>
<keyword evidence="1" id="KW-1133">Transmembrane helix</keyword>
<evidence type="ECO:0000313" key="4">
    <source>
        <dbReference type="Proteomes" id="UP001154078"/>
    </source>
</evidence>
<dbReference type="PANTHER" id="PTHR45689">
    <property type="entry name" value="I[[H]] CHANNEL, ISOFORM E"/>
    <property type="match status" value="1"/>
</dbReference>
<dbReference type="InterPro" id="IPR014710">
    <property type="entry name" value="RmlC-like_jellyroll"/>
</dbReference>
<dbReference type="InterPro" id="IPR018490">
    <property type="entry name" value="cNMP-bd_dom_sf"/>
</dbReference>
<dbReference type="OrthoDB" id="2021138at2759"/>
<reference evidence="3" key="1">
    <citation type="submission" date="2021-12" db="EMBL/GenBank/DDBJ databases">
        <authorList>
            <person name="King R."/>
        </authorList>
    </citation>
    <scope>NUCLEOTIDE SEQUENCE</scope>
</reference>
<evidence type="ECO:0000259" key="2">
    <source>
        <dbReference type="SMART" id="SM00100"/>
    </source>
</evidence>
<organism evidence="3 4">
    <name type="scientific">Brassicogethes aeneus</name>
    <name type="common">Rape pollen beetle</name>
    <name type="synonym">Meligethes aeneus</name>
    <dbReference type="NCBI Taxonomy" id="1431903"/>
    <lineage>
        <taxon>Eukaryota</taxon>
        <taxon>Metazoa</taxon>
        <taxon>Ecdysozoa</taxon>
        <taxon>Arthropoda</taxon>
        <taxon>Hexapoda</taxon>
        <taxon>Insecta</taxon>
        <taxon>Pterygota</taxon>
        <taxon>Neoptera</taxon>
        <taxon>Endopterygota</taxon>
        <taxon>Coleoptera</taxon>
        <taxon>Polyphaga</taxon>
        <taxon>Cucujiformia</taxon>
        <taxon>Nitidulidae</taxon>
        <taxon>Meligethinae</taxon>
        <taxon>Brassicogethes</taxon>
    </lineage>
</organism>
<dbReference type="Gene3D" id="2.60.120.10">
    <property type="entry name" value="Jelly Rolls"/>
    <property type="match status" value="1"/>
</dbReference>
<keyword evidence="1" id="KW-0812">Transmembrane</keyword>